<name>A0A9Q5YIQ0_PISSA</name>
<keyword evidence="2" id="KW-1185">Reference proteome</keyword>
<evidence type="ECO:0000313" key="1">
    <source>
        <dbReference type="EMBL" id="QGO07298.1"/>
    </source>
</evidence>
<evidence type="ECO:0000313" key="2">
    <source>
        <dbReference type="Proteomes" id="UP000422232"/>
    </source>
</evidence>
<dbReference type="AlphaFoldDB" id="A0A9Q5YIQ0"/>
<reference evidence="1 2" key="1">
    <citation type="submission" date="2019-04" db="EMBL/GenBank/DDBJ databases">
        <title>Complete genome sequencing of Piscirickettsia salmonis strain Psal-009.</title>
        <authorList>
            <person name="Schober I."/>
            <person name="Bunk B."/>
            <person name="Sproer C."/>
            <person name="Carril G.P."/>
            <person name="Riedel T."/>
            <person name="Flores-Herrera P.A."/>
            <person name="Nourdin-Galindo G."/>
            <person name="Marshall S.H."/>
            <person name="Overmann J."/>
        </authorList>
    </citation>
    <scope>NUCLEOTIDE SEQUENCE [LARGE SCALE GENOMIC DNA]</scope>
    <source>
        <strain evidence="1 2">Psal-009</strain>
    </source>
</reference>
<protein>
    <submittedName>
        <fullName evidence="1">Uncharacterized protein</fullName>
    </submittedName>
</protein>
<proteinExistence type="predicted"/>
<gene>
    <name evidence="1" type="ORF">Psal009_03241</name>
</gene>
<sequence length="118" mass="13082">MPDVFDQKDSVLVVVVAMSALLSLLILQFAKHIELTVKANQAGVLGLQKQFVQPVNISKVQACIDLKQVSCEGVMIYFIAADSRFVYYRLESQTENIDAIFAVALTAQSALNKEQKDF</sequence>
<dbReference type="GeneID" id="66742167"/>
<accession>A0A9Q5YIQ0</accession>
<organism evidence="1 2">
    <name type="scientific">Piscirickettsia salmonis</name>
    <dbReference type="NCBI Taxonomy" id="1238"/>
    <lineage>
        <taxon>Bacteria</taxon>
        <taxon>Pseudomonadati</taxon>
        <taxon>Pseudomonadota</taxon>
        <taxon>Gammaproteobacteria</taxon>
        <taxon>Thiotrichales</taxon>
        <taxon>Piscirickettsiaceae</taxon>
        <taxon>Piscirickettsia</taxon>
    </lineage>
</organism>
<dbReference type="EMBL" id="CP038908">
    <property type="protein sequence ID" value="QGO07298.1"/>
    <property type="molecule type" value="Genomic_DNA"/>
</dbReference>
<dbReference type="RefSeq" id="WP_016209306.1">
    <property type="nucleotide sequence ID" value="NZ_CP012413.1"/>
</dbReference>
<dbReference type="Proteomes" id="UP000422232">
    <property type="component" value="Chromosome"/>
</dbReference>